<dbReference type="RefSeq" id="WP_184669190.1">
    <property type="nucleotide sequence ID" value="NZ_BAABAI010000029.1"/>
</dbReference>
<dbReference type="SUPFAM" id="SSF75304">
    <property type="entry name" value="Amidase signature (AS) enzymes"/>
    <property type="match status" value="1"/>
</dbReference>
<feature type="domain" description="Amidase" evidence="3">
    <location>
        <begin position="96"/>
        <end position="458"/>
    </location>
</feature>
<comment type="similarity">
    <text evidence="1">Belongs to the amidase family.</text>
</comment>
<accession>A0A7W7T2V5</accession>
<dbReference type="PANTHER" id="PTHR11895">
    <property type="entry name" value="TRANSAMIDASE"/>
    <property type="match status" value="1"/>
</dbReference>
<organism evidence="4 5">
    <name type="scientific">Saccharothrix violaceirubra</name>
    <dbReference type="NCBI Taxonomy" id="413306"/>
    <lineage>
        <taxon>Bacteria</taxon>
        <taxon>Bacillati</taxon>
        <taxon>Actinomycetota</taxon>
        <taxon>Actinomycetes</taxon>
        <taxon>Pseudonocardiales</taxon>
        <taxon>Pseudonocardiaceae</taxon>
        <taxon>Saccharothrix</taxon>
    </lineage>
</organism>
<dbReference type="Gene3D" id="3.90.1300.10">
    <property type="entry name" value="Amidase signature (AS) domain"/>
    <property type="match status" value="1"/>
</dbReference>
<protein>
    <submittedName>
        <fullName evidence="4">Asp-tRNA(Asn)/Glu-tRNA(Gln) amidotransferase A subunit family amidase</fullName>
    </submittedName>
</protein>
<comment type="caution">
    <text evidence="4">The sequence shown here is derived from an EMBL/GenBank/DDBJ whole genome shotgun (WGS) entry which is preliminary data.</text>
</comment>
<dbReference type="Pfam" id="PF01425">
    <property type="entry name" value="Amidase"/>
    <property type="match status" value="1"/>
</dbReference>
<dbReference type="PANTHER" id="PTHR11895:SF7">
    <property type="entry name" value="GLUTAMYL-TRNA(GLN) AMIDOTRANSFERASE SUBUNIT A, MITOCHONDRIAL"/>
    <property type="match status" value="1"/>
</dbReference>
<dbReference type="EMBL" id="JACHJS010000001">
    <property type="protein sequence ID" value="MBB4965590.1"/>
    <property type="molecule type" value="Genomic_DNA"/>
</dbReference>
<evidence type="ECO:0000256" key="1">
    <source>
        <dbReference type="ARBA" id="ARBA00009199"/>
    </source>
</evidence>
<feature type="region of interest" description="Disordered" evidence="2">
    <location>
        <begin position="1"/>
        <end position="21"/>
    </location>
</feature>
<dbReference type="InterPro" id="IPR000120">
    <property type="entry name" value="Amidase"/>
</dbReference>
<dbReference type="GO" id="GO:0016740">
    <property type="term" value="F:transferase activity"/>
    <property type="evidence" value="ECO:0007669"/>
    <property type="project" value="UniProtKB-KW"/>
</dbReference>
<keyword evidence="5" id="KW-1185">Reference proteome</keyword>
<proteinExistence type="inferred from homology"/>
<dbReference type="Proteomes" id="UP000542674">
    <property type="component" value="Unassembled WGS sequence"/>
</dbReference>
<evidence type="ECO:0000313" key="4">
    <source>
        <dbReference type="EMBL" id="MBB4965590.1"/>
    </source>
</evidence>
<dbReference type="AlphaFoldDB" id="A0A7W7T2V5"/>
<reference evidence="4 5" key="1">
    <citation type="submission" date="2020-08" db="EMBL/GenBank/DDBJ databases">
        <title>Sequencing the genomes of 1000 actinobacteria strains.</title>
        <authorList>
            <person name="Klenk H.-P."/>
        </authorList>
    </citation>
    <scope>NUCLEOTIDE SEQUENCE [LARGE SCALE GENOMIC DNA]</scope>
    <source>
        <strain evidence="4 5">DSM 45084</strain>
    </source>
</reference>
<evidence type="ECO:0000313" key="5">
    <source>
        <dbReference type="Proteomes" id="UP000542674"/>
    </source>
</evidence>
<name>A0A7W7T2V5_9PSEU</name>
<evidence type="ECO:0000259" key="3">
    <source>
        <dbReference type="Pfam" id="PF01425"/>
    </source>
</evidence>
<evidence type="ECO:0000256" key="2">
    <source>
        <dbReference type="SAM" id="MobiDB-lite"/>
    </source>
</evidence>
<sequence>MTATRIPDPTPPATARSIPRPAEAMIRYARHADVAYPDHRPEPPPLLEVPLAERLRRVDAGEWDDDEWTAQTEAWTAAADPRYRALVARRRPDPHTPTIRVGVKDTVDVAGFPTGLGLRHYRHHPKASAPALAPVERAGDLVIAKVVSTELNIGIGSGCLNPYFPHIDPAGSSTGSGVAVAANLCDLSMGTDVLGSVRWPAGQCGTVGLRMTHDSRSLGGIFPLSPAMDAVGWVARTADDLALLWRRLGLGALVEPTGAGIGERYRIGVVDNVRDGSCDPEMLGAVDQVCDWLSDDGHLVDPVRLDDLWRSRGDAWQLCARQAWDGYRHCRQWITVPLHESTERALRIGARVDDRHCAAILADLEETRREVPARFGDHCHAWVLPLDPSTPPDLRVRGPMASTIPAPGDPDYDRAIGYTPIASFAGLPAIAVPVRLSTVNGAPLGVQLVGPPGGEERLIDLARRVQRHSGDLGLRPR</sequence>
<dbReference type="InterPro" id="IPR023631">
    <property type="entry name" value="Amidase_dom"/>
</dbReference>
<dbReference type="InterPro" id="IPR036928">
    <property type="entry name" value="AS_sf"/>
</dbReference>
<gene>
    <name evidence="4" type="ORF">F4559_002949</name>
</gene>
<keyword evidence="4" id="KW-0808">Transferase</keyword>